<comment type="caution">
    <text evidence="1">The sequence shown here is derived from an EMBL/GenBank/DDBJ whole genome shotgun (WGS) entry which is preliminary data.</text>
</comment>
<keyword evidence="2" id="KW-1185">Reference proteome</keyword>
<dbReference type="EMBL" id="WNYA01000005">
    <property type="protein sequence ID" value="KAG8570392.1"/>
    <property type="molecule type" value="Genomic_DNA"/>
</dbReference>
<evidence type="ECO:0000313" key="2">
    <source>
        <dbReference type="Proteomes" id="UP000824782"/>
    </source>
</evidence>
<name>A0AAV7BD98_ENGPU</name>
<dbReference type="AlphaFoldDB" id="A0AAV7BD98"/>
<sequence length="108" mass="11893">MSPPPSSLIQMQSRSLLPFTCPSLTSRGPAWDCCYPTWPLHREWSCKLWSYLPPTAASCITPRLLVSALHLTGSSWRVMGPTSSQNWPTLTQDFTSCIVLGPGRSVNG</sequence>
<evidence type="ECO:0000313" key="1">
    <source>
        <dbReference type="EMBL" id="KAG8570392.1"/>
    </source>
</evidence>
<reference evidence="1" key="1">
    <citation type="thesis" date="2020" institute="ProQuest LLC" country="789 East Eisenhower Parkway, Ann Arbor, MI, USA">
        <title>Comparative Genomics and Chromosome Evolution.</title>
        <authorList>
            <person name="Mudd A.B."/>
        </authorList>
    </citation>
    <scope>NUCLEOTIDE SEQUENCE</scope>
    <source>
        <strain evidence="1">237g6f4</strain>
        <tissue evidence="1">Blood</tissue>
    </source>
</reference>
<proteinExistence type="predicted"/>
<dbReference type="Proteomes" id="UP000824782">
    <property type="component" value="Unassembled WGS sequence"/>
</dbReference>
<gene>
    <name evidence="1" type="ORF">GDO81_011251</name>
</gene>
<protein>
    <submittedName>
        <fullName evidence="1">Uncharacterized protein</fullName>
    </submittedName>
</protein>
<organism evidence="1 2">
    <name type="scientific">Engystomops pustulosus</name>
    <name type="common">Tungara frog</name>
    <name type="synonym">Physalaemus pustulosus</name>
    <dbReference type="NCBI Taxonomy" id="76066"/>
    <lineage>
        <taxon>Eukaryota</taxon>
        <taxon>Metazoa</taxon>
        <taxon>Chordata</taxon>
        <taxon>Craniata</taxon>
        <taxon>Vertebrata</taxon>
        <taxon>Euteleostomi</taxon>
        <taxon>Amphibia</taxon>
        <taxon>Batrachia</taxon>
        <taxon>Anura</taxon>
        <taxon>Neobatrachia</taxon>
        <taxon>Hyloidea</taxon>
        <taxon>Leptodactylidae</taxon>
        <taxon>Leiuperinae</taxon>
        <taxon>Engystomops</taxon>
    </lineage>
</organism>
<accession>A0AAV7BD98</accession>